<dbReference type="InterPro" id="IPR029020">
    <property type="entry name" value="Ammonium/urea_transptr"/>
</dbReference>
<dbReference type="Gene3D" id="1.10.3430.10">
    <property type="entry name" value="Ammonium transporter AmtB like domains"/>
    <property type="match status" value="1"/>
</dbReference>
<accession>A0A7G1HZN6</accession>
<evidence type="ECO:0000256" key="5">
    <source>
        <dbReference type="ARBA" id="ARBA00022989"/>
    </source>
</evidence>
<evidence type="ECO:0000256" key="8">
    <source>
        <dbReference type="SAM" id="Phobius"/>
    </source>
</evidence>
<dbReference type="GO" id="GO:0005886">
    <property type="term" value="C:plasma membrane"/>
    <property type="evidence" value="ECO:0007669"/>
    <property type="project" value="UniProtKB-SubCell"/>
</dbReference>
<keyword evidence="6 8" id="KW-0472">Membrane</keyword>
<proteinExistence type="inferred from homology"/>
<feature type="transmembrane region" description="Helical" evidence="8">
    <location>
        <begin position="127"/>
        <end position="151"/>
    </location>
</feature>
<feature type="transmembrane region" description="Helical" evidence="8">
    <location>
        <begin position="171"/>
        <end position="189"/>
    </location>
</feature>
<comment type="subcellular location">
    <subcellularLocation>
        <location evidence="1">Cell membrane</location>
        <topology evidence="1">Multi-pass membrane protein</topology>
    </subcellularLocation>
</comment>
<dbReference type="KEGG" id="copr:Cop2CBH44_13200"/>
<reference evidence="10" key="1">
    <citation type="submission" date="2020-07" db="EMBL/GenBank/DDBJ databases">
        <title>Complete genome sequencing of Coprobacter sp. strain 2CBH44.</title>
        <authorList>
            <person name="Sakamoto M."/>
            <person name="Murakami T."/>
            <person name="Mori H."/>
        </authorList>
    </citation>
    <scope>NUCLEOTIDE SEQUENCE [LARGE SCALE GENOMIC DNA]</scope>
    <source>
        <strain evidence="10">2CBH44</strain>
    </source>
</reference>
<dbReference type="InterPro" id="IPR004937">
    <property type="entry name" value="Urea_transporter"/>
</dbReference>
<feature type="site" description="Important for channel permeability" evidence="7">
    <location>
        <position position="270"/>
    </location>
</feature>
<name>A0A7G1HZN6_9BACT</name>
<feature type="transmembrane region" description="Helical" evidence="8">
    <location>
        <begin position="266"/>
        <end position="286"/>
    </location>
</feature>
<keyword evidence="5 8" id="KW-1133">Transmembrane helix</keyword>
<organism evidence="9 10">
    <name type="scientific">Coprobacter secundus subsp. similis</name>
    <dbReference type="NCBI Taxonomy" id="2751153"/>
    <lineage>
        <taxon>Bacteria</taxon>
        <taxon>Pseudomonadati</taxon>
        <taxon>Bacteroidota</taxon>
        <taxon>Bacteroidia</taxon>
        <taxon>Bacteroidales</taxon>
        <taxon>Barnesiellaceae</taxon>
        <taxon>Coprobacter</taxon>
    </lineage>
</organism>
<dbReference type="EMBL" id="AP023322">
    <property type="protein sequence ID" value="BCI62967.1"/>
    <property type="molecule type" value="Genomic_DNA"/>
</dbReference>
<dbReference type="AlphaFoldDB" id="A0A7G1HZN6"/>
<dbReference type="PIRSF" id="PIRSF016502">
    <property type="entry name" value="Urea_transporter"/>
    <property type="match status" value="1"/>
</dbReference>
<evidence type="ECO:0000256" key="3">
    <source>
        <dbReference type="ARBA" id="ARBA00022475"/>
    </source>
</evidence>
<keyword evidence="10" id="KW-1185">Reference proteome</keyword>
<dbReference type="GO" id="GO:0015204">
    <property type="term" value="F:urea transmembrane transporter activity"/>
    <property type="evidence" value="ECO:0007669"/>
    <property type="project" value="InterPro"/>
</dbReference>
<comment type="similarity">
    <text evidence="2">Belongs to the urea transporter family.</text>
</comment>
<evidence type="ECO:0000256" key="6">
    <source>
        <dbReference type="ARBA" id="ARBA00023136"/>
    </source>
</evidence>
<feature type="transmembrane region" description="Helical" evidence="8">
    <location>
        <begin position="243"/>
        <end position="260"/>
    </location>
</feature>
<evidence type="ECO:0000256" key="1">
    <source>
        <dbReference type="ARBA" id="ARBA00004651"/>
    </source>
</evidence>
<evidence type="ECO:0000256" key="2">
    <source>
        <dbReference type="ARBA" id="ARBA00005914"/>
    </source>
</evidence>
<dbReference type="PANTHER" id="PTHR10464">
    <property type="entry name" value="UREA TRANSPORTER"/>
    <property type="match status" value="1"/>
</dbReference>
<keyword evidence="3" id="KW-1003">Cell membrane</keyword>
<gene>
    <name evidence="9" type="ORF">Cop2CBH44_13200</name>
</gene>
<sequence>MVKFQNMSKEILLIIGRGIGQVMFQNNAFSGLLMLIGIACNSLLLAFLALAGNVVSTLMALLAGYSKDDIRNGLYGFNGTLVGIAIGVFMKINFISIFLLILASCFSTWVTNLFSRQEKLPGFTAPFIITIWLLLISCHYLCPFLFLSSVSGVIEQSADLFRAFSLNMGQVMLQGNSVLTGLFFLIGIFINSRINAIYAILGAVIPLMMVLWCKDDYSAFNTGMLGYNGVLCCIAIGDRSKTGIVFATLSVFLSIILQVIGMNLDVTTLTAPFVLSVWIVLGIRYITLKKYCDLENACD</sequence>
<keyword evidence="4 8" id="KW-0812">Transmembrane</keyword>
<evidence type="ECO:0000256" key="7">
    <source>
        <dbReference type="PIRSR" id="PIRSR016502-1"/>
    </source>
</evidence>
<dbReference type="Proteomes" id="UP000594042">
    <property type="component" value="Chromosome"/>
</dbReference>
<dbReference type="PANTHER" id="PTHR10464:SF4">
    <property type="entry name" value="UREA TRANSPORTER"/>
    <property type="match status" value="1"/>
</dbReference>
<evidence type="ECO:0000256" key="4">
    <source>
        <dbReference type="ARBA" id="ARBA00022692"/>
    </source>
</evidence>
<feature type="transmembrane region" description="Helical" evidence="8">
    <location>
        <begin position="218"/>
        <end position="236"/>
    </location>
</feature>
<feature type="transmembrane region" description="Helical" evidence="8">
    <location>
        <begin position="196"/>
        <end position="212"/>
    </location>
</feature>
<evidence type="ECO:0000313" key="10">
    <source>
        <dbReference type="Proteomes" id="UP000594042"/>
    </source>
</evidence>
<dbReference type="Pfam" id="PF03253">
    <property type="entry name" value="UT"/>
    <property type="match status" value="1"/>
</dbReference>
<evidence type="ECO:0000313" key="9">
    <source>
        <dbReference type="EMBL" id="BCI62967.1"/>
    </source>
</evidence>
<protein>
    <submittedName>
        <fullName evidence="9">Urea transporter</fullName>
    </submittedName>
</protein>